<dbReference type="PANTHER" id="PTHR33221:SF5">
    <property type="entry name" value="HTH-TYPE TRANSCRIPTIONAL REGULATOR ISCR"/>
    <property type="match status" value="1"/>
</dbReference>
<sequence length="149" mass="16376">MKLSTKGRYGLRAMVDLAVNSAGDHVSLCSIAERQDISENYLEQVFSILRKSGLVKSVKGAQGGYVLADNPVNIKVGSILRALEGDLSVVDEGLEDNISHQSIIQNCIKLNVWDKINESINSIVDSLTLEDLVNEYKKISGNSPDMYYI</sequence>
<dbReference type="GO" id="GO:0003700">
    <property type="term" value="F:DNA-binding transcription factor activity"/>
    <property type="evidence" value="ECO:0007669"/>
    <property type="project" value="TreeGrafter"/>
</dbReference>
<organism evidence="2 3">
    <name type="scientific">Pseudobacteroides cellulosolvens ATCC 35603 = DSM 2933</name>
    <dbReference type="NCBI Taxonomy" id="398512"/>
    <lineage>
        <taxon>Bacteria</taxon>
        <taxon>Bacillati</taxon>
        <taxon>Bacillota</taxon>
        <taxon>Clostridia</taxon>
        <taxon>Eubacteriales</taxon>
        <taxon>Oscillospiraceae</taxon>
        <taxon>Pseudobacteroides</taxon>
    </lineage>
</organism>
<dbReference type="InterPro" id="IPR036388">
    <property type="entry name" value="WH-like_DNA-bd_sf"/>
</dbReference>
<dbReference type="InterPro" id="IPR000944">
    <property type="entry name" value="Tscrpt_reg_Rrf2"/>
</dbReference>
<dbReference type="AlphaFoldDB" id="A0A0L6JLY9"/>
<dbReference type="FunFam" id="1.10.10.10:FF:000164">
    <property type="entry name" value="Transcriptional regulator, Rrf2 family"/>
    <property type="match status" value="1"/>
</dbReference>
<dbReference type="Gene3D" id="1.10.10.10">
    <property type="entry name" value="Winged helix-like DNA-binding domain superfamily/Winged helix DNA-binding domain"/>
    <property type="match status" value="1"/>
</dbReference>
<dbReference type="GO" id="GO:0003677">
    <property type="term" value="F:DNA binding"/>
    <property type="evidence" value="ECO:0007669"/>
    <property type="project" value="UniProtKB-KW"/>
</dbReference>
<evidence type="ECO:0000313" key="3">
    <source>
        <dbReference type="Proteomes" id="UP000036923"/>
    </source>
</evidence>
<dbReference type="NCBIfam" id="TIGR00738">
    <property type="entry name" value="rrf2_super"/>
    <property type="match status" value="1"/>
</dbReference>
<proteinExistence type="predicted"/>
<accession>A0A0L6JLY9</accession>
<evidence type="ECO:0000313" key="2">
    <source>
        <dbReference type="EMBL" id="KNY26755.1"/>
    </source>
</evidence>
<dbReference type="Proteomes" id="UP000036923">
    <property type="component" value="Unassembled WGS sequence"/>
</dbReference>
<dbReference type="STRING" id="398512.Bccel_2020"/>
<comment type="caution">
    <text evidence="2">The sequence shown here is derived from an EMBL/GenBank/DDBJ whole genome shotgun (WGS) entry which is preliminary data.</text>
</comment>
<dbReference type="GO" id="GO:0005829">
    <property type="term" value="C:cytosol"/>
    <property type="evidence" value="ECO:0007669"/>
    <property type="project" value="TreeGrafter"/>
</dbReference>
<reference evidence="3" key="1">
    <citation type="submission" date="2015-07" db="EMBL/GenBank/DDBJ databases">
        <title>Near-Complete Genome Sequence of the Cellulolytic Bacterium Bacteroides (Pseudobacteroides) cellulosolvens ATCC 35603.</title>
        <authorList>
            <person name="Dassa B."/>
            <person name="Utturkar S.M."/>
            <person name="Klingeman D.M."/>
            <person name="Hurt R.A."/>
            <person name="Keller M."/>
            <person name="Xu J."/>
            <person name="Reddy Y.H.K."/>
            <person name="Borovok I."/>
            <person name="Grinberg I.R."/>
            <person name="Lamed R."/>
            <person name="Zhivin O."/>
            <person name="Bayer E.A."/>
            <person name="Brown S.D."/>
        </authorList>
    </citation>
    <scope>NUCLEOTIDE SEQUENCE [LARGE SCALE GENOMIC DNA]</scope>
    <source>
        <strain evidence="3">DSM 2933</strain>
    </source>
</reference>
<protein>
    <submittedName>
        <fullName evidence="2">Transcriptional regulator, BadM/Rrf2 family</fullName>
    </submittedName>
</protein>
<dbReference type="PROSITE" id="PS01332">
    <property type="entry name" value="HTH_RRF2_1"/>
    <property type="match status" value="1"/>
</dbReference>
<dbReference type="Pfam" id="PF02082">
    <property type="entry name" value="Rrf2"/>
    <property type="match status" value="1"/>
</dbReference>
<dbReference type="InterPro" id="IPR030489">
    <property type="entry name" value="TR_Rrf2-type_CS"/>
</dbReference>
<dbReference type="OrthoDB" id="9808360at2"/>
<keyword evidence="3" id="KW-1185">Reference proteome</keyword>
<keyword evidence="1" id="KW-0238">DNA-binding</keyword>
<dbReference type="RefSeq" id="WP_036946889.1">
    <property type="nucleotide sequence ID" value="NZ_KN050764.1"/>
</dbReference>
<dbReference type="SUPFAM" id="SSF46785">
    <property type="entry name" value="Winged helix' DNA-binding domain"/>
    <property type="match status" value="1"/>
</dbReference>
<gene>
    <name evidence="2" type="ORF">Bccel_2020</name>
</gene>
<dbReference type="InterPro" id="IPR036390">
    <property type="entry name" value="WH_DNA-bd_sf"/>
</dbReference>
<dbReference type="PATRIC" id="fig|398512.5.peg.2103"/>
<dbReference type="PROSITE" id="PS51197">
    <property type="entry name" value="HTH_RRF2_2"/>
    <property type="match status" value="1"/>
</dbReference>
<evidence type="ECO:0000256" key="1">
    <source>
        <dbReference type="ARBA" id="ARBA00023125"/>
    </source>
</evidence>
<dbReference type="eggNOG" id="COG1959">
    <property type="taxonomic scope" value="Bacteria"/>
</dbReference>
<name>A0A0L6JLY9_9FIRM</name>
<dbReference type="EMBL" id="LGTC01000001">
    <property type="protein sequence ID" value="KNY26755.1"/>
    <property type="molecule type" value="Genomic_DNA"/>
</dbReference>
<dbReference type="PANTHER" id="PTHR33221">
    <property type="entry name" value="WINGED HELIX-TURN-HELIX TRANSCRIPTIONAL REGULATOR, RRF2 FAMILY"/>
    <property type="match status" value="1"/>
</dbReference>